<dbReference type="Gene3D" id="3.90.700.10">
    <property type="entry name" value="Succinate dehydrogenase/fumarate reductase flavoprotein, catalytic domain"/>
    <property type="match status" value="1"/>
</dbReference>
<dbReference type="InterPro" id="IPR050315">
    <property type="entry name" value="FAD-oxidoreductase_2"/>
</dbReference>
<evidence type="ECO:0000313" key="7">
    <source>
        <dbReference type="Proteomes" id="UP000193862"/>
    </source>
</evidence>
<reference evidence="6 7" key="1">
    <citation type="submission" date="2017-03" db="EMBL/GenBank/DDBJ databases">
        <authorList>
            <person name="Afonso C.L."/>
            <person name="Miller P.J."/>
            <person name="Scott M.A."/>
            <person name="Spackman E."/>
            <person name="Goraichik I."/>
            <person name="Dimitrov K.M."/>
            <person name="Suarez D.L."/>
            <person name="Swayne D.E."/>
        </authorList>
    </citation>
    <scope>NUCLEOTIDE SEQUENCE [LARGE SCALE GENOMIC DNA]</scope>
    <source>
        <strain evidence="6 7">CECT 8620</strain>
    </source>
</reference>
<evidence type="ECO:0000256" key="4">
    <source>
        <dbReference type="ARBA" id="ARBA00023002"/>
    </source>
</evidence>
<dbReference type="SUPFAM" id="SSF51905">
    <property type="entry name" value="FAD/NAD(P)-binding domain"/>
    <property type="match status" value="1"/>
</dbReference>
<proteinExistence type="predicted"/>
<dbReference type="PANTHER" id="PTHR43400">
    <property type="entry name" value="FUMARATE REDUCTASE"/>
    <property type="match status" value="1"/>
</dbReference>
<dbReference type="NCBIfam" id="NF004789">
    <property type="entry name" value="PRK06134.1"/>
    <property type="match status" value="1"/>
</dbReference>
<keyword evidence="7" id="KW-1185">Reference proteome</keyword>
<dbReference type="PANTHER" id="PTHR43400:SF10">
    <property type="entry name" value="3-OXOSTEROID 1-DEHYDROGENASE"/>
    <property type="match status" value="1"/>
</dbReference>
<keyword evidence="3" id="KW-0274">FAD</keyword>
<organism evidence="6 7">
    <name type="scientific">Aquimixticola soesokkakensis</name>
    <dbReference type="NCBI Taxonomy" id="1519096"/>
    <lineage>
        <taxon>Bacteria</taxon>
        <taxon>Pseudomonadati</taxon>
        <taxon>Pseudomonadota</taxon>
        <taxon>Alphaproteobacteria</taxon>
        <taxon>Rhodobacterales</taxon>
        <taxon>Paracoccaceae</taxon>
        <taxon>Aquimixticola</taxon>
    </lineage>
</organism>
<protein>
    <submittedName>
        <fullName evidence="6">3-oxosteroid 1-dehydrogenase</fullName>
        <ecNumber evidence="6">1.3.99.4</ecNumber>
    </submittedName>
</protein>
<dbReference type="OrthoDB" id="3178130at2"/>
<dbReference type="RefSeq" id="WP_085837135.1">
    <property type="nucleotide sequence ID" value="NZ_FWFS01000009.1"/>
</dbReference>
<name>A0A1Y5T3I8_9RHOB</name>
<evidence type="ECO:0000256" key="2">
    <source>
        <dbReference type="ARBA" id="ARBA00022630"/>
    </source>
</evidence>
<evidence type="ECO:0000256" key="3">
    <source>
        <dbReference type="ARBA" id="ARBA00022827"/>
    </source>
</evidence>
<gene>
    <name evidence="6" type="primary">kstD_2</name>
    <name evidence="6" type="ORF">AQS8620_02406</name>
</gene>
<keyword evidence="4 6" id="KW-0560">Oxidoreductase</keyword>
<feature type="domain" description="FAD-dependent oxidoreductase 2 FAD-binding" evidence="5">
    <location>
        <begin position="13"/>
        <end position="545"/>
    </location>
</feature>
<dbReference type="Proteomes" id="UP000193862">
    <property type="component" value="Unassembled WGS sequence"/>
</dbReference>
<evidence type="ECO:0000259" key="5">
    <source>
        <dbReference type="Pfam" id="PF00890"/>
    </source>
</evidence>
<keyword evidence="2" id="KW-0285">Flavoprotein</keyword>
<dbReference type="Gene3D" id="3.50.50.60">
    <property type="entry name" value="FAD/NAD(P)-binding domain"/>
    <property type="match status" value="2"/>
</dbReference>
<dbReference type="EMBL" id="FWFS01000009">
    <property type="protein sequence ID" value="SLN54924.1"/>
    <property type="molecule type" value="Genomic_DNA"/>
</dbReference>
<accession>A0A1Y5T3I8</accession>
<dbReference type="InterPro" id="IPR027477">
    <property type="entry name" value="Succ_DH/fumarate_Rdtase_cat_sf"/>
</dbReference>
<dbReference type="SUPFAM" id="SSF56425">
    <property type="entry name" value="Succinate dehydrogenase/fumarate reductase flavoprotein, catalytic domain"/>
    <property type="match status" value="1"/>
</dbReference>
<dbReference type="AlphaFoldDB" id="A0A1Y5T3I8"/>
<dbReference type="EC" id="1.3.99.4" evidence="6"/>
<sequence>MTPQTAASQETFDLIVIGAGAGGLAAAVTAARMGAKVVVLEKEPVMGGTSAWSGGWIFAPRNALAQRAGINEDIDAPRRYLKAVTGPFFKAQKIEAFLTAAPEMVTFFEENTALQFEGGLHIPDTYGHQPGAGMGGRSVIAKPFDARELGDNIRLLRKPLPETTFKGMTIQSGPDLKAFMTMTRSLPAFAHVTGRVLRHFRDLMLYGRGMDLRNGAALIGRLLKSATEAGVDLRVGQSVATLTGETGHICGVTLRDGRRLLARRGVVLACGGFPHDPVRRAKTFERNSENLTLAVPSATGDGLRLGEAAGATLDLDMASPTAYCPVSHVTWPNGASGVFPHIIDRGKPGVIGVLANGKRFCNEGHGYHDYVTQMLAATPPQEAARSWLICDHRFVRRYGLGIVRPAPVPMGYWLKSGYLKTAKTLGALAVACGIDPVGLETTVATWNAGARQGEDAAFGRGTTAYMRLQGDPEQKPNPTVAPLERAPFYAVEVVPGSFGTFAGLTTDGQARVLGTDGEVITGLYAAGTDNASPFGGFYPAGGINLGPAMTFGFIAGRHAATRAAKE</sequence>
<dbReference type="InterPro" id="IPR003953">
    <property type="entry name" value="FAD-dep_OxRdtase_2_FAD-bd"/>
</dbReference>
<dbReference type="GO" id="GO:0047571">
    <property type="term" value="F:3-oxosteroid 1-dehydrogenase activity"/>
    <property type="evidence" value="ECO:0007669"/>
    <property type="project" value="UniProtKB-EC"/>
</dbReference>
<dbReference type="InterPro" id="IPR036188">
    <property type="entry name" value="FAD/NAD-bd_sf"/>
</dbReference>
<evidence type="ECO:0000313" key="6">
    <source>
        <dbReference type="EMBL" id="SLN54924.1"/>
    </source>
</evidence>
<dbReference type="GO" id="GO:0008202">
    <property type="term" value="P:steroid metabolic process"/>
    <property type="evidence" value="ECO:0007669"/>
    <property type="project" value="UniProtKB-ARBA"/>
</dbReference>
<evidence type="ECO:0000256" key="1">
    <source>
        <dbReference type="ARBA" id="ARBA00001974"/>
    </source>
</evidence>
<dbReference type="Pfam" id="PF00890">
    <property type="entry name" value="FAD_binding_2"/>
    <property type="match status" value="1"/>
</dbReference>
<comment type="cofactor">
    <cofactor evidence="1">
        <name>FAD</name>
        <dbReference type="ChEBI" id="CHEBI:57692"/>
    </cofactor>
</comment>